<name>A0ABS7CAM5_9BACL</name>
<keyword evidence="1" id="KW-0732">Signal</keyword>
<evidence type="ECO:0000313" key="3">
    <source>
        <dbReference type="Proteomes" id="UP001519887"/>
    </source>
</evidence>
<keyword evidence="3" id="KW-1185">Reference proteome</keyword>
<dbReference type="PROSITE" id="PS51257">
    <property type="entry name" value="PROKAR_LIPOPROTEIN"/>
    <property type="match status" value="1"/>
</dbReference>
<dbReference type="EMBL" id="JAHZIK010001022">
    <property type="protein sequence ID" value="MBW7457959.1"/>
    <property type="molecule type" value="Genomic_DNA"/>
</dbReference>
<evidence type="ECO:0000256" key="1">
    <source>
        <dbReference type="SAM" id="SignalP"/>
    </source>
</evidence>
<accession>A0ABS7CAM5</accession>
<evidence type="ECO:0008006" key="4">
    <source>
        <dbReference type="Google" id="ProtNLM"/>
    </source>
</evidence>
<feature type="chain" id="PRO_5045836822" description="Secreted protein" evidence="1">
    <location>
        <begin position="19"/>
        <end position="288"/>
    </location>
</feature>
<sequence>MRRLLIVALIAVLSLATACSRSKHDEAPLAAENQDSAEMNQMNHDGHDASGHAASGTSHIQTEAVWKLSDEKPQAGKTTAITVQINDGKGKPVAEFDFNHEKQMHLIIVSRDLAYFDHIHPIYNGNGQFQVETDFPAGGDYKLIADYVPTGGSAVNNSTWISVLGSAGEAKPIEPDKSLVKTFNGVEVTLSYGHLMAGMDLELNFHMTDANTHEPVTDLEPYLGAVGHVVILSADAEQYLHVHPTEEKAKGPDAAFMTRFPESGIYKVWGQFQREGKTFVVPFVIDVP</sequence>
<comment type="caution">
    <text evidence="2">The sequence shown here is derived from an EMBL/GenBank/DDBJ whole genome shotgun (WGS) entry which is preliminary data.</text>
</comment>
<gene>
    <name evidence="2" type="ORF">K0U00_28355</name>
</gene>
<proteinExistence type="predicted"/>
<protein>
    <recommendedName>
        <fullName evidence="4">Secreted protein</fullName>
    </recommendedName>
</protein>
<feature type="signal peptide" evidence="1">
    <location>
        <begin position="1"/>
        <end position="18"/>
    </location>
</feature>
<evidence type="ECO:0000313" key="2">
    <source>
        <dbReference type="EMBL" id="MBW7457959.1"/>
    </source>
</evidence>
<dbReference type="RefSeq" id="WP_210039931.1">
    <property type="nucleotide sequence ID" value="NZ_JBHLVU010000008.1"/>
</dbReference>
<reference evidence="2 3" key="1">
    <citation type="submission" date="2021-07" db="EMBL/GenBank/DDBJ databases">
        <title>Paenibacillus radiodurans sp. nov., isolated from the southeastern edge of Tengger Desert.</title>
        <authorList>
            <person name="Zhang G."/>
        </authorList>
    </citation>
    <scope>NUCLEOTIDE SEQUENCE [LARGE SCALE GENOMIC DNA]</scope>
    <source>
        <strain evidence="2 3">CCM 7311</strain>
    </source>
</reference>
<organism evidence="2 3">
    <name type="scientific">Paenibacillus sepulcri</name>
    <dbReference type="NCBI Taxonomy" id="359917"/>
    <lineage>
        <taxon>Bacteria</taxon>
        <taxon>Bacillati</taxon>
        <taxon>Bacillota</taxon>
        <taxon>Bacilli</taxon>
        <taxon>Bacillales</taxon>
        <taxon>Paenibacillaceae</taxon>
        <taxon>Paenibacillus</taxon>
    </lineage>
</organism>
<dbReference type="Proteomes" id="UP001519887">
    <property type="component" value="Unassembled WGS sequence"/>
</dbReference>